<feature type="region of interest" description="Disordered" evidence="5">
    <location>
        <begin position="1804"/>
        <end position="1823"/>
    </location>
</feature>
<dbReference type="GO" id="GO:0016973">
    <property type="term" value="P:poly(A)+ mRNA export from nucleus"/>
    <property type="evidence" value="ECO:0007669"/>
    <property type="project" value="TreeGrafter"/>
</dbReference>
<feature type="region of interest" description="Disordered" evidence="5">
    <location>
        <begin position="1961"/>
        <end position="1981"/>
    </location>
</feature>
<evidence type="ECO:0000313" key="7">
    <source>
        <dbReference type="Proteomes" id="UP000814243"/>
    </source>
</evidence>
<dbReference type="GO" id="GO:0017056">
    <property type="term" value="F:structural constituent of nuclear pore"/>
    <property type="evidence" value="ECO:0007669"/>
    <property type="project" value="InterPro"/>
</dbReference>
<evidence type="ECO:0000256" key="4">
    <source>
        <dbReference type="ARBA" id="ARBA00023242"/>
    </source>
</evidence>
<dbReference type="InterPro" id="IPR015943">
    <property type="entry name" value="WD40/YVTN_repeat-like_dom_sf"/>
</dbReference>
<comment type="similarity">
    <text evidence="2">Belongs to the nucleoporin Nup133 family.</text>
</comment>
<dbReference type="PANTHER" id="PTHR13405">
    <property type="entry name" value="NUCLEAR PORE COMPLEX PROTEIN NUP133"/>
    <property type="match status" value="1"/>
</dbReference>
<feature type="compositionally biased region" description="Basic residues" evidence="5">
    <location>
        <begin position="2337"/>
        <end position="2347"/>
    </location>
</feature>
<feature type="region of interest" description="Disordered" evidence="5">
    <location>
        <begin position="2432"/>
        <end position="2453"/>
    </location>
</feature>
<keyword evidence="4" id="KW-0539">Nucleus</keyword>
<keyword evidence="3" id="KW-0813">Transport</keyword>
<feature type="region of interest" description="Disordered" evidence="5">
    <location>
        <begin position="2327"/>
        <end position="2347"/>
    </location>
</feature>
<name>A0A922MFE6_SPOEX</name>
<accession>A0A922MFE6</accession>
<evidence type="ECO:0000313" key="6">
    <source>
        <dbReference type="EMBL" id="KAH9635460.1"/>
    </source>
</evidence>
<dbReference type="Gene3D" id="1.25.40.700">
    <property type="match status" value="1"/>
</dbReference>
<dbReference type="EMBL" id="JACEFF010000549">
    <property type="protein sequence ID" value="KAH9635460.1"/>
    <property type="molecule type" value="Genomic_DNA"/>
</dbReference>
<feature type="compositionally biased region" description="Basic residues" evidence="5">
    <location>
        <begin position="2180"/>
        <end position="2189"/>
    </location>
</feature>
<dbReference type="GO" id="GO:0031080">
    <property type="term" value="C:nuclear pore outer ring"/>
    <property type="evidence" value="ECO:0007669"/>
    <property type="project" value="TreeGrafter"/>
</dbReference>
<feature type="region of interest" description="Disordered" evidence="5">
    <location>
        <begin position="2013"/>
        <end position="2033"/>
    </location>
</feature>
<comment type="subcellular location">
    <subcellularLocation>
        <location evidence="1">Nucleus</location>
    </subcellularLocation>
</comment>
<feature type="compositionally biased region" description="Basic residues" evidence="5">
    <location>
        <begin position="2442"/>
        <end position="2453"/>
    </location>
</feature>
<feature type="compositionally biased region" description="Basic residues" evidence="5">
    <location>
        <begin position="1657"/>
        <end position="1666"/>
    </location>
</feature>
<sequence length="2611" mass="279179">MVVCCRSARVRGGGQRAARVVAGAGARRGGRAPAPPRPPLPPGAAPDDLRAPDEAPRFLPLPQRALLYTSKYIALVSTTMSNDKVDYIDVSSEGDKLLGAELCDGVPLLFSLKHGVYVRESDGVAVSLRHVRRQLVAVRDRPARGKWQREGGLEARRARMGTSEAGLQVGAVGRDAVGRLKTAFLFHVRRDASSCAALLAGLVPPAPASPGPAPAPRDVDADLDRAVLRIASDMLDDVPAGDPRWKQRGGAATNICLGSSAALQLQAQLRDKQRALALFCDFLRSVGLWQRLGLVTTESGSVVSTENALAELADLLSMAIALRKLQQGPDAQLIDAAINQVSRWSGAMRYCGVRGRGAAGGARAGGGAGGRRAGAQRRVLPPRDARRPRAARAGPRAAPPRAARRRAARRRHAARALLAALGARARRARPPPALGPAALLPALAALPRRALAAAREAEDGALRAAVGEAAAALADAVLFLISLVIMFVYIYSYNVNECVQGFAERVFARLCERGGAGRALLLRGLGARCGGALAAWLAAAPPRAPLLALQALGRAAPRAPPPRCWPPPTWSETRWRASRLLYCAQTAASLGKLCAVAAEEDTESLARRLDARLALASQHAALPAALRLRHGLGPADCAVLPPDDLVQHAALPAALRLRHGLGPADCAVLPPDDLVQVLHTHCCTSILARRLDARLALASQHAALPAALRLRHGLGPADCAVLPPDDLVQVLHTLLYFNTGAAPGRAPGAGLAARRAARRAAPAPRPGARRLRRAAARRPRAGTTHIVVLQYWRGAWTRAWRWPRSTPRCPPRCACATAWGPPTAPCCRPTTSCRYYTHCCTSILARRLDARLALASQHAALPAALRLRHGLGPADCAVLPPDDLVQVLHIVVLQYWRGAWTRAWRWPRSTPRCPPRCACATAWGPPTAPCCRPTTSCRYYTHCCTSILARRLDARLALASQHAALPAALRLRHGLGPADCAVLPPDDLVQVLHTLLYFNTGAAPGRAPGAGLAARRAARRAAPAPRPGARRLRRAAARRPRAGTTHIVVLQYWRGAWTRAWRWPRSTPRCPPRCACATAWGPPTAPCCRPTTSCRYYTHCCTSILARRLDARLALASQHAALPAALRLRHGLGPPTAPCCRPTTSCRYYTHCCTSILARRLDARLALASQHAALPAALRLRHGLGPADCAVLPPDDLVQVLHTLLYFNTGAAPGRAPGAGLAARRAARRAAPAPRPGARRLRRAAARRPRAGTTHIVVLQYWRGAWTRAWRWPRSTPRCPPRCACATAWGPPTAPCCRPTTSCRYYTHCCTSILARRLDARLALASQHAALPAALRLRHGLGPADCAVLPPDDLVQVLHTLLYFNTGAAPGRAPGAGLAARRAARRRCACATAWGPPTAPCCRPTTSCRYYTHCCTSILARRLDARLALASQHAALPAALRLRHGLGPADCAVLPPDDLVQVLHTLLYFNTGAAPGRAPGAGLSQHAALPAALRLRHGLGPADCAVLPPDDLVQVLHTLLYFNTGAAPGRAPGAGLSSTPRCPPRCACATAWGPPTAPCCRPTTSCRYYTHCCTSILARRLDARLALASQHAALPAALRLRHGLGPADCAVLPPDDLVQVLHTLLYFNTGAAPGRAPGAGLAARRAARRAAPAPRPGARRLRRAAARRPRAGTTHIVVLQYWRGAWTRAWRWPRSTPRCPPRCACATAWGPPTAPCCRPTTSCRYYTHCCTSILARRLDARLALASQHAALPAALRLRHGLGPADCAVLPPDDLVQVLHTLLYFNTGAAPGRAPGAGLAARRAARRAAPAPRPGARRLRRAAARRPRAGTTHIVVLQYWRGAWTRAWRWPRSTPRCPPRCACATAWGPPTAPCCRPTTSCRYYTHCCTSILARRLDARLALASQHAALPAALRLRHGLGPADCAVLPPDDLVQVLHTLLYFNTGAAPGRAPGAGLAARRAARRAAPAPRPGARRLRRAAARRPRAGTTHLLYFNTGAAPGRAPGAGLAARRAARRAAPAPRPGARRLRRAAARRPRAGTTHIVVLQYWRGAWTRAWRWPRSTPRCPPRCACATAWGPPTAPCCRPTTSCRYYTHCCTSILARRLDARLALASQHAALPAALRLRHGLGPADCAVLPPDDLVQVLHTLLYFNTGAAPGRAPGAGLAARRAARRAAPAPRPGARRLRRAAARRPRAGTTHIVVLQYWRGAWTRAWRWPRSTPRCPPRCACATAWGPPTAPCCRPTTSCRYYTHCCTSILARRLDARLALASQHAALPAALRLRHGLGPADCAVLPPDDLVQVLHTLLYFNTGAAPGRAPGAGLAARRAARRAAPAPRPGARRLRRAAARRPRAGTTHIVVLQYWRGAWTRAWRWPPQHAALPAALRLRHGLGPADCAVLPPDDLVQVLHTLLYFNTGAAPGRAPGAGLAARRAARRAAPAPRPGARRLRRAAARRPRAGTTHCCTSILARRLDARLALASQHAALPAALRLRHGLGPADCAVLPPDDLVQVLHTLLYFNTGAAPGRAPGAGLAARRAARRAAPAPRPGARRLRRAAARRPRAAKLCCIGADVSVVVPPAEDVLTAPELAELAADSRFHYLLRYGYQCLPTATH</sequence>
<evidence type="ECO:0000256" key="1">
    <source>
        <dbReference type="ARBA" id="ARBA00004123"/>
    </source>
</evidence>
<feature type="region of interest" description="Disordered" evidence="5">
    <location>
        <begin position="361"/>
        <end position="406"/>
    </location>
</feature>
<dbReference type="Gene3D" id="2.130.10.10">
    <property type="entry name" value="YVTN repeat-like/Quinoprotein amine dehydrogenase"/>
    <property type="match status" value="1"/>
</dbReference>
<feature type="region of interest" description="Disordered" evidence="5">
    <location>
        <begin position="1018"/>
        <end position="1037"/>
    </location>
</feature>
<dbReference type="InterPro" id="IPR037624">
    <property type="entry name" value="Nup133-like"/>
</dbReference>
<evidence type="ECO:0000256" key="3">
    <source>
        <dbReference type="ARBA" id="ARBA00022448"/>
    </source>
</evidence>
<feature type="region of interest" description="Disordered" evidence="5">
    <location>
        <begin position="21"/>
        <end position="55"/>
    </location>
</feature>
<gene>
    <name evidence="6" type="ORF">HF086_003214</name>
</gene>
<feature type="region of interest" description="Disordered" evidence="5">
    <location>
        <begin position="757"/>
        <end position="776"/>
    </location>
</feature>
<feature type="region of interest" description="Disordered" evidence="5">
    <location>
        <begin position="2170"/>
        <end position="2189"/>
    </location>
</feature>
<feature type="compositionally biased region" description="Gly residues" evidence="5">
    <location>
        <begin position="361"/>
        <end position="372"/>
    </location>
</feature>
<feature type="compositionally biased region" description="Basic residues" evidence="5">
    <location>
        <begin position="767"/>
        <end position="776"/>
    </location>
</feature>
<dbReference type="PANTHER" id="PTHR13405:SF11">
    <property type="entry name" value="NUCLEAR PORE COMPLEX PROTEIN NUP133"/>
    <property type="match status" value="1"/>
</dbReference>
<proteinExistence type="inferred from homology"/>
<protein>
    <submittedName>
        <fullName evidence="6">Uncharacterized protein</fullName>
    </submittedName>
</protein>
<feature type="compositionally biased region" description="Basic residues" evidence="5">
    <location>
        <begin position="1237"/>
        <end position="1246"/>
    </location>
</feature>
<feature type="compositionally biased region" description="Basic residues" evidence="5">
    <location>
        <begin position="2023"/>
        <end position="2033"/>
    </location>
</feature>
<feature type="compositionally biased region" description="Basic residues" evidence="5">
    <location>
        <begin position="1814"/>
        <end position="1823"/>
    </location>
</feature>
<reference evidence="6" key="1">
    <citation type="journal article" date="2021" name="G3 (Bethesda)">
        <title>Genome and transcriptome analysis of the beet armyworm Spodoptera exigua reveals targets for pest control. .</title>
        <authorList>
            <person name="Simon S."/>
            <person name="Breeschoten T."/>
            <person name="Jansen H.J."/>
            <person name="Dirks R.P."/>
            <person name="Schranz M.E."/>
            <person name="Ros V.I.D."/>
        </authorList>
    </citation>
    <scope>NUCLEOTIDE SEQUENCE</scope>
    <source>
        <strain evidence="6">TB_SE_WUR_2020</strain>
    </source>
</reference>
<organism evidence="6 7">
    <name type="scientific">Spodoptera exigua</name>
    <name type="common">Beet armyworm</name>
    <name type="synonym">Noctua fulgens</name>
    <dbReference type="NCBI Taxonomy" id="7107"/>
    <lineage>
        <taxon>Eukaryota</taxon>
        <taxon>Metazoa</taxon>
        <taxon>Ecdysozoa</taxon>
        <taxon>Arthropoda</taxon>
        <taxon>Hexapoda</taxon>
        <taxon>Insecta</taxon>
        <taxon>Pterygota</taxon>
        <taxon>Neoptera</taxon>
        <taxon>Endopterygota</taxon>
        <taxon>Lepidoptera</taxon>
        <taxon>Glossata</taxon>
        <taxon>Ditrysia</taxon>
        <taxon>Noctuoidea</taxon>
        <taxon>Noctuidae</taxon>
        <taxon>Amphipyrinae</taxon>
        <taxon>Spodoptera</taxon>
    </lineage>
</organism>
<evidence type="ECO:0000256" key="5">
    <source>
        <dbReference type="SAM" id="MobiDB-lite"/>
    </source>
</evidence>
<feature type="compositionally biased region" description="Pro residues" evidence="5">
    <location>
        <begin position="33"/>
        <end position="44"/>
    </location>
</feature>
<feature type="region of interest" description="Disordered" evidence="5">
    <location>
        <begin position="1227"/>
        <end position="1246"/>
    </location>
</feature>
<comment type="caution">
    <text evidence="6">The sequence shown here is derived from an EMBL/GenBank/DDBJ whole genome shotgun (WGS) entry which is preliminary data.</text>
</comment>
<feature type="compositionally biased region" description="Low complexity" evidence="5">
    <location>
        <begin position="391"/>
        <end position="401"/>
    </location>
</feature>
<dbReference type="GO" id="GO:0006606">
    <property type="term" value="P:protein import into nucleus"/>
    <property type="evidence" value="ECO:0007669"/>
    <property type="project" value="TreeGrafter"/>
</dbReference>
<evidence type="ECO:0000256" key="2">
    <source>
        <dbReference type="ARBA" id="ARBA00005569"/>
    </source>
</evidence>
<feature type="compositionally biased region" description="Basic residues" evidence="5">
    <location>
        <begin position="1971"/>
        <end position="1981"/>
    </location>
</feature>
<feature type="compositionally biased region" description="Basic residues" evidence="5">
    <location>
        <begin position="1028"/>
        <end position="1037"/>
    </location>
</feature>
<dbReference type="Proteomes" id="UP000814243">
    <property type="component" value="Unassembled WGS sequence"/>
</dbReference>
<dbReference type="GO" id="GO:0000972">
    <property type="term" value="P:transcription-dependent tethering of RNA polymerase II gene DNA at nuclear periphery"/>
    <property type="evidence" value="ECO:0007669"/>
    <property type="project" value="TreeGrafter"/>
</dbReference>
<feature type="region of interest" description="Disordered" evidence="5">
    <location>
        <begin position="1646"/>
        <end position="1666"/>
    </location>
</feature>